<dbReference type="Pfam" id="PF01757">
    <property type="entry name" value="Acyl_transf_3"/>
    <property type="match status" value="1"/>
</dbReference>
<accession>A0A1J0GJR0</accession>
<feature type="transmembrane region" description="Helical" evidence="1">
    <location>
        <begin position="207"/>
        <end position="223"/>
    </location>
</feature>
<dbReference type="Proteomes" id="UP000182569">
    <property type="component" value="Chromosome"/>
</dbReference>
<evidence type="ECO:0000313" key="3">
    <source>
        <dbReference type="EMBL" id="APC41519.1"/>
    </source>
</evidence>
<dbReference type="STRING" id="1552.A7L45_16260"/>
<evidence type="ECO:0000313" key="4">
    <source>
        <dbReference type="Proteomes" id="UP000182569"/>
    </source>
</evidence>
<gene>
    <name evidence="3" type="ORF">A7L45_16260</name>
</gene>
<feature type="transmembrane region" description="Helical" evidence="1">
    <location>
        <begin position="229"/>
        <end position="247"/>
    </location>
</feature>
<feature type="transmembrane region" description="Helical" evidence="1">
    <location>
        <begin position="283"/>
        <end position="304"/>
    </location>
</feature>
<sequence>MKKRNETLDILKGIAILSVILGHAVQRGLVYNFDSTIIWRVVYSYHMPLFVLLSGFTLYLSNPTYNFEWVKRKFYRLIVPLISWTLLVELMCNFQFTGLKPFTIFPNSFYEFAKKSILHPDWAFWFLWIIFIFMLTFYFIDKITKKYNSIRQYQMIFLIFIVILVFKVFNLPQGYFGVADVLNYFPIFICGYYLSKYKDYIFKYVKYTLLPSALLWIVLLNKWDSNDSIAHKYIMAIVAMITVYCLVKLLEKQLKWLTYFGKRSLELYVCESIFLNIGISSGYIRVISIFITATICSLLFARILKTNKYTNFIAFGSFKSENKFRIKKIVTST</sequence>
<dbReference type="KEGG" id="ceu:A7L45_16260"/>
<keyword evidence="1" id="KW-0472">Membrane</keyword>
<keyword evidence="1" id="KW-1133">Transmembrane helix</keyword>
<evidence type="ECO:0000256" key="1">
    <source>
        <dbReference type="SAM" id="Phobius"/>
    </source>
</evidence>
<dbReference type="InterPro" id="IPR002656">
    <property type="entry name" value="Acyl_transf_3_dom"/>
</dbReference>
<name>A0A1J0GJR0_9CLOT</name>
<organism evidence="3 4">
    <name type="scientific">Clostridium estertheticum subsp. estertheticum</name>
    <dbReference type="NCBI Taxonomy" id="1552"/>
    <lineage>
        <taxon>Bacteria</taxon>
        <taxon>Bacillati</taxon>
        <taxon>Bacillota</taxon>
        <taxon>Clostridia</taxon>
        <taxon>Eubacteriales</taxon>
        <taxon>Clostridiaceae</taxon>
        <taxon>Clostridium</taxon>
    </lineage>
</organism>
<dbReference type="GO" id="GO:0016747">
    <property type="term" value="F:acyltransferase activity, transferring groups other than amino-acyl groups"/>
    <property type="evidence" value="ECO:0007669"/>
    <property type="project" value="InterPro"/>
</dbReference>
<feature type="transmembrane region" description="Helical" evidence="1">
    <location>
        <begin position="74"/>
        <end position="96"/>
    </location>
</feature>
<feature type="transmembrane region" description="Helical" evidence="1">
    <location>
        <begin position="7"/>
        <end position="25"/>
    </location>
</feature>
<dbReference type="InterPro" id="IPR052734">
    <property type="entry name" value="Nod_factor_acetyltransferase"/>
</dbReference>
<dbReference type="EMBL" id="CP015756">
    <property type="protein sequence ID" value="APC41519.1"/>
    <property type="molecule type" value="Genomic_DNA"/>
</dbReference>
<proteinExistence type="predicted"/>
<dbReference type="PANTHER" id="PTHR37312:SF1">
    <property type="entry name" value="MEMBRANE-BOUND ACYLTRANSFERASE YKRP-RELATED"/>
    <property type="match status" value="1"/>
</dbReference>
<keyword evidence="4" id="KW-1185">Reference proteome</keyword>
<feature type="domain" description="Acyltransferase 3" evidence="2">
    <location>
        <begin position="7"/>
        <end position="301"/>
    </location>
</feature>
<dbReference type="RefSeq" id="WP_071613811.1">
    <property type="nucleotide sequence ID" value="NZ_CP015756.1"/>
</dbReference>
<keyword evidence="1" id="KW-0812">Transmembrane</keyword>
<reference evidence="4" key="1">
    <citation type="journal article" date="2016" name="Front. Microbiol.">
        <title>Complete Genome Sequence of Clostridium estertheticum DSM 8809, a Microbe Identified in Spoiled Vacuum Packed Beef.</title>
        <authorList>
            <person name="Yu Z."/>
            <person name="Gunn L."/>
            <person name="Brennan E."/>
            <person name="Reid R."/>
            <person name="Wall P.G."/>
            <person name="Gaora O.P."/>
            <person name="Hurley D."/>
            <person name="Bolton D."/>
            <person name="Fanning S."/>
        </authorList>
    </citation>
    <scope>NUCLEOTIDE SEQUENCE [LARGE SCALE GENOMIC DNA]</scope>
    <source>
        <strain evidence="4">DSM 8809</strain>
    </source>
</reference>
<dbReference type="PANTHER" id="PTHR37312">
    <property type="entry name" value="MEMBRANE-BOUND ACYLTRANSFERASE YKRP-RELATED"/>
    <property type="match status" value="1"/>
</dbReference>
<dbReference type="AlphaFoldDB" id="A0A1J0GJR0"/>
<feature type="transmembrane region" description="Helical" evidence="1">
    <location>
        <begin position="152"/>
        <end position="169"/>
    </location>
</feature>
<protein>
    <recommendedName>
        <fullName evidence="2">Acyltransferase 3 domain-containing protein</fullName>
    </recommendedName>
</protein>
<feature type="transmembrane region" description="Helical" evidence="1">
    <location>
        <begin position="37"/>
        <end position="62"/>
    </location>
</feature>
<evidence type="ECO:0000259" key="2">
    <source>
        <dbReference type="Pfam" id="PF01757"/>
    </source>
</evidence>
<feature type="transmembrane region" description="Helical" evidence="1">
    <location>
        <begin position="122"/>
        <end position="140"/>
    </location>
</feature>